<dbReference type="AlphaFoldDB" id="A0A504JHL3"/>
<organism evidence="1 2">
    <name type="scientific">Aquimarina algicola</name>
    <dbReference type="NCBI Taxonomy" id="2589995"/>
    <lineage>
        <taxon>Bacteria</taxon>
        <taxon>Pseudomonadati</taxon>
        <taxon>Bacteroidota</taxon>
        <taxon>Flavobacteriia</taxon>
        <taxon>Flavobacteriales</taxon>
        <taxon>Flavobacteriaceae</taxon>
        <taxon>Aquimarina</taxon>
    </lineage>
</organism>
<reference evidence="1 2" key="1">
    <citation type="submission" date="2019-06" db="EMBL/GenBank/DDBJ databases">
        <authorList>
            <person name="Meng X."/>
        </authorList>
    </citation>
    <scope>NUCLEOTIDE SEQUENCE [LARGE SCALE GENOMIC DNA]</scope>
    <source>
        <strain evidence="1 2">M625</strain>
    </source>
</reference>
<name>A0A504JHL3_9FLAO</name>
<protein>
    <recommendedName>
        <fullName evidence="3">DUF2262 domain-containing protein</fullName>
    </recommendedName>
</protein>
<evidence type="ECO:0008006" key="3">
    <source>
        <dbReference type="Google" id="ProtNLM"/>
    </source>
</evidence>
<dbReference type="Proteomes" id="UP000315540">
    <property type="component" value="Unassembled WGS sequence"/>
</dbReference>
<gene>
    <name evidence="1" type="ORF">FHK87_13565</name>
</gene>
<accession>A0A504JHL3</accession>
<keyword evidence="2" id="KW-1185">Reference proteome</keyword>
<dbReference type="EMBL" id="VFWZ01000003">
    <property type="protein sequence ID" value="TPN86289.1"/>
    <property type="molecule type" value="Genomic_DNA"/>
</dbReference>
<dbReference type="OrthoDB" id="1356762at2"/>
<sequence length="143" mass="16614">MGIFGKLFGSKKLRIIDLDFGEIESFSVRENNVNWTFRKQFLDADIEILIDGDKEKISEHQKQILINALNNESEIKSESEKALKECFNNAEMEFISIEKHFEVNSISVNNDGFELAFHEKKTPYYFFNVYFENNKQVGVSVDG</sequence>
<dbReference type="RefSeq" id="WP_140593837.1">
    <property type="nucleotide sequence ID" value="NZ_VFWZ01000003.1"/>
</dbReference>
<comment type="caution">
    <text evidence="1">The sequence shown here is derived from an EMBL/GenBank/DDBJ whole genome shotgun (WGS) entry which is preliminary data.</text>
</comment>
<proteinExistence type="predicted"/>
<evidence type="ECO:0000313" key="1">
    <source>
        <dbReference type="EMBL" id="TPN86289.1"/>
    </source>
</evidence>
<evidence type="ECO:0000313" key="2">
    <source>
        <dbReference type="Proteomes" id="UP000315540"/>
    </source>
</evidence>